<proteinExistence type="predicted"/>
<dbReference type="SUPFAM" id="SSF53098">
    <property type="entry name" value="Ribonuclease H-like"/>
    <property type="match status" value="1"/>
</dbReference>
<reference evidence="2" key="1">
    <citation type="submission" date="2016-10" db="EMBL/GenBank/DDBJ databases">
        <authorList>
            <person name="de Groot N.N."/>
        </authorList>
    </citation>
    <scope>NUCLEOTIDE SEQUENCE</scope>
</reference>
<dbReference type="SMART" id="SM00479">
    <property type="entry name" value="EXOIII"/>
    <property type="match status" value="1"/>
</dbReference>
<protein>
    <recommendedName>
        <fullName evidence="1">Exonuclease domain-containing protein</fullName>
    </recommendedName>
</protein>
<evidence type="ECO:0000259" key="1">
    <source>
        <dbReference type="SMART" id="SM00479"/>
    </source>
</evidence>
<dbReference type="Gene3D" id="3.30.420.10">
    <property type="entry name" value="Ribonuclease H-like superfamily/Ribonuclease H"/>
    <property type="match status" value="1"/>
</dbReference>
<sequence>MSFIVVDTEGKDIITEIAIIDEDGDLIFEEFINKNLKDVLIRAKTILELYDIVAHYAEHDKNILEKSYKSVGIPIKLNMICSYEKSRELIKDVESYSLEFLSKSLFLQDNNKFFNKDLAHRASYDAQFTYLLYKKLLDIEKSNKNAKNINPFSSSKVDNPFQNHFDDKSLYKNEFKTLLNEVNDIKNDPNHQTKSIVILGKAGNGKTHLMMRFVQEVSKTNRFLFIGKPNDKKNISLHIYIKILESFIQKIDGSEYSQLEYLLAKSFSRIIINNSSNQNIKDSLESDPLNIYKKFRGSVNRVRNWRSIEKSMIRWYNDKYGADTLSIELLKALVKYTFYVDEHRRNLVISYLSGKELDNEQLIKIGLGKPEKDFNKEHFALSAISLFGKLSVFDEPLIISFDQLEAMSGDEELVENFVESVKEIMTQTKNSLILLNLFPSRWSEYEALFDGSVIDLLGRTKVYLDRPSSPDMRNMLIERAKSSGINLEYIFTHNIYKDILQYDSIRKVLNRANEYYQFIIHKIPLPEREELSIEEKFQQLLIRVEHLESLNKIQIPKVEKKIHFDIEEYINKVYKSKDKEYNKRTIIDDKNDIDKLSFILNSINTLYPFSLDFFKMRKVIPEHIKITTTKYTYVIGFLHLEGRTFTNRIKNFNELVINNEDFYFRLFRDVRETNIRGKVSKDEIEKLQNSPKGDFLIMQRDDRVIYETIYQLVLDQKNKDIDVSLELLMNAITDKYASFWLSKLITS</sequence>
<gene>
    <name evidence="2" type="ORF">MNB_SV-9-1546</name>
</gene>
<dbReference type="InterPro" id="IPR012337">
    <property type="entry name" value="RNaseH-like_sf"/>
</dbReference>
<organism evidence="2">
    <name type="scientific">hydrothermal vent metagenome</name>
    <dbReference type="NCBI Taxonomy" id="652676"/>
    <lineage>
        <taxon>unclassified sequences</taxon>
        <taxon>metagenomes</taxon>
        <taxon>ecological metagenomes</taxon>
    </lineage>
</organism>
<dbReference type="Gene3D" id="3.40.50.300">
    <property type="entry name" value="P-loop containing nucleotide triphosphate hydrolases"/>
    <property type="match status" value="1"/>
</dbReference>
<evidence type="ECO:0000313" key="2">
    <source>
        <dbReference type="EMBL" id="SFV52619.1"/>
    </source>
</evidence>
<dbReference type="EMBL" id="FPHG01000017">
    <property type="protein sequence ID" value="SFV52619.1"/>
    <property type="molecule type" value="Genomic_DNA"/>
</dbReference>
<dbReference type="InterPro" id="IPR036397">
    <property type="entry name" value="RNaseH_sf"/>
</dbReference>
<dbReference type="GO" id="GO:0003676">
    <property type="term" value="F:nucleic acid binding"/>
    <property type="evidence" value="ECO:0007669"/>
    <property type="project" value="InterPro"/>
</dbReference>
<name>A0A1W1BGL7_9ZZZZ</name>
<feature type="domain" description="Exonuclease" evidence="1">
    <location>
        <begin position="2"/>
        <end position="142"/>
    </location>
</feature>
<dbReference type="AlphaFoldDB" id="A0A1W1BGL7"/>
<dbReference type="CDD" id="cd06127">
    <property type="entry name" value="DEDDh"/>
    <property type="match status" value="1"/>
</dbReference>
<dbReference type="InterPro" id="IPR027417">
    <property type="entry name" value="P-loop_NTPase"/>
</dbReference>
<dbReference type="InterPro" id="IPR013520">
    <property type="entry name" value="Ribonucl_H"/>
</dbReference>
<accession>A0A1W1BGL7</accession>